<evidence type="ECO:0000313" key="2">
    <source>
        <dbReference type="EMBL" id="AGC34524.1"/>
    </source>
</evidence>
<evidence type="ECO:0000313" key="3">
    <source>
        <dbReference type="Proteomes" id="UP000011137"/>
    </source>
</evidence>
<dbReference type="GeneID" id="14477396"/>
<name>L7TH29_9CAUD</name>
<sequence length="158" mass="18776">MGRRTKTRERVVQRERTETKVEPVVEEEEIEVAVCDFCEQEYEDVDPDDLNTILVNPRTPRRKVEETVRVPMEESFNKKVELYRALHQSDLITTQRKRVMDCETNFSVGEQKVPDLDTFDRDLRSDVIAYQFIVHIPRQQKAESRMEVCDHCKKAFQK</sequence>
<gene>
    <name evidence="2" type="primary">155</name>
    <name evidence="2" type="ORF">HVTV1_155</name>
</gene>
<keyword evidence="3" id="KW-1185">Reference proteome</keyword>
<dbReference type="OrthoDB" id="33175at10239"/>
<feature type="region of interest" description="Disordered" evidence="1">
    <location>
        <begin position="1"/>
        <end position="21"/>
    </location>
</feature>
<dbReference type="RefSeq" id="YP_007379060.1">
    <property type="nucleotide sequence ID" value="NC_020158.1"/>
</dbReference>
<proteinExistence type="predicted"/>
<evidence type="ECO:0000256" key="1">
    <source>
        <dbReference type="SAM" id="MobiDB-lite"/>
    </source>
</evidence>
<dbReference type="KEGG" id="vg:14477396"/>
<feature type="compositionally biased region" description="Basic and acidic residues" evidence="1">
    <location>
        <begin position="8"/>
        <end position="21"/>
    </location>
</feature>
<organism evidence="2 3">
    <name type="scientific">Haloarcula vallismortis tailed virus 1</name>
    <dbReference type="NCBI Taxonomy" id="1262528"/>
    <lineage>
        <taxon>Viruses</taxon>
        <taxon>Duplodnaviria</taxon>
        <taxon>Heunggongvirae</taxon>
        <taxon>Uroviricota</taxon>
        <taxon>Caudoviricetes</taxon>
        <taxon>Thumleimavirales</taxon>
        <taxon>Druskaviridae</taxon>
        <taxon>Tredecimvirus</taxon>
        <taxon>Tredecimvirus thailandense</taxon>
        <taxon>Tredecimvirus HVTV1</taxon>
    </lineage>
</organism>
<protein>
    <submittedName>
        <fullName evidence="2">Uncharacterized protein</fullName>
    </submittedName>
</protein>
<dbReference type="Proteomes" id="UP000011137">
    <property type="component" value="Segment"/>
</dbReference>
<dbReference type="EMBL" id="KC117377">
    <property type="protein sequence ID" value="AGC34524.1"/>
    <property type="molecule type" value="Genomic_DNA"/>
</dbReference>
<accession>L7TH29</accession>
<reference evidence="2 3" key="1">
    <citation type="journal article" date="2013" name="J. Virol.">
        <title>Insights into head-tailed viruses infecting extremely halophilic archaea.</title>
        <authorList>
            <person name="Pietila M.K."/>
            <person name="Laurinmaki P."/>
            <person name="Russell D.A."/>
            <person name="Ko C.C."/>
            <person name="Jacobs-Sera D."/>
            <person name="Butcher S.J."/>
            <person name="Bamford D.H."/>
            <person name="Hendrix R.W."/>
        </authorList>
    </citation>
    <scope>NUCLEOTIDE SEQUENCE [LARGE SCALE GENOMIC DNA]</scope>
</reference>